<organism evidence="2 3">
    <name type="scientific">Roseospirillum parvum</name>
    <dbReference type="NCBI Taxonomy" id="83401"/>
    <lineage>
        <taxon>Bacteria</taxon>
        <taxon>Pseudomonadati</taxon>
        <taxon>Pseudomonadota</taxon>
        <taxon>Alphaproteobacteria</taxon>
        <taxon>Rhodospirillales</taxon>
        <taxon>Rhodospirillaceae</taxon>
        <taxon>Roseospirillum</taxon>
    </lineage>
</organism>
<evidence type="ECO:0000313" key="3">
    <source>
        <dbReference type="Proteomes" id="UP000217076"/>
    </source>
</evidence>
<reference evidence="3" key="1">
    <citation type="submission" date="2016-10" db="EMBL/GenBank/DDBJ databases">
        <authorList>
            <person name="Varghese N."/>
            <person name="Submissions S."/>
        </authorList>
    </citation>
    <scope>NUCLEOTIDE SEQUENCE [LARGE SCALE GENOMIC DNA]</scope>
    <source>
        <strain evidence="3">930I</strain>
    </source>
</reference>
<dbReference type="AlphaFoldDB" id="A0A1G7ZZ20"/>
<evidence type="ECO:0000256" key="1">
    <source>
        <dbReference type="SAM" id="MobiDB-lite"/>
    </source>
</evidence>
<dbReference type="Proteomes" id="UP000217076">
    <property type="component" value="Unassembled WGS sequence"/>
</dbReference>
<dbReference type="STRING" id="83401.SAMN05421742_104256"/>
<dbReference type="GO" id="GO:0003824">
    <property type="term" value="F:catalytic activity"/>
    <property type="evidence" value="ECO:0007669"/>
    <property type="project" value="InterPro"/>
</dbReference>
<keyword evidence="3" id="KW-1185">Reference proteome</keyword>
<dbReference type="Pfam" id="PF04344">
    <property type="entry name" value="CheZ"/>
    <property type="match status" value="1"/>
</dbReference>
<gene>
    <name evidence="2" type="ORF">SAMN05421742_104256</name>
</gene>
<feature type="region of interest" description="Disordered" evidence="1">
    <location>
        <begin position="51"/>
        <end position="74"/>
    </location>
</feature>
<protein>
    <submittedName>
        <fullName evidence="2">Chemotaxis protein CheZ</fullName>
    </submittedName>
</protein>
<dbReference type="EMBL" id="FNCV01000004">
    <property type="protein sequence ID" value="SDH13450.1"/>
    <property type="molecule type" value="Genomic_DNA"/>
</dbReference>
<evidence type="ECO:0000313" key="2">
    <source>
        <dbReference type="EMBL" id="SDH13450.1"/>
    </source>
</evidence>
<sequence>MSPLSPPRKRFTAEVRRDQQRKDDGTRPSAAPGEVLEALTALHQELAALRQEVRQSRSEQPEQTAAGCHAPHCITPDEQADIKREREEIAILKTEIRALAQSIQDTKREIAALRYRDSEQDRIVAATSELDTIVESTEEATHTILEQAEKIDGLMQTIKAQSGDANINHLAEDAADCVVAIFEACNFQDLTGQRVSKVVTTLQYVEDRVDRMIAIWGSDQIEELAAEPPQTAAQADDEAHLLNGPGDKASAISQADIDALFD</sequence>
<dbReference type="InterPro" id="IPR007439">
    <property type="entry name" value="Chemotax_Pase_CheZ"/>
</dbReference>
<feature type="compositionally biased region" description="Basic and acidic residues" evidence="1">
    <location>
        <begin position="11"/>
        <end position="26"/>
    </location>
</feature>
<name>A0A1G7ZZ20_9PROT</name>
<dbReference type="GO" id="GO:0009288">
    <property type="term" value="C:bacterial-type flagellum"/>
    <property type="evidence" value="ECO:0007669"/>
    <property type="project" value="InterPro"/>
</dbReference>
<dbReference type="GO" id="GO:0050920">
    <property type="term" value="P:regulation of chemotaxis"/>
    <property type="evidence" value="ECO:0007669"/>
    <property type="project" value="InterPro"/>
</dbReference>
<dbReference type="SUPFAM" id="SSF75708">
    <property type="entry name" value="Chemotaxis phosphatase CheZ"/>
    <property type="match status" value="1"/>
</dbReference>
<accession>A0A1G7ZZ20</accession>
<dbReference type="Gene3D" id="1.10.287.500">
    <property type="entry name" value="Helix hairpin bin"/>
    <property type="match status" value="1"/>
</dbReference>
<proteinExistence type="predicted"/>
<dbReference type="RefSeq" id="WP_176787720.1">
    <property type="nucleotide sequence ID" value="NZ_FNCV01000004.1"/>
</dbReference>
<feature type="region of interest" description="Disordered" evidence="1">
    <location>
        <begin position="1"/>
        <end position="33"/>
    </location>
</feature>
<feature type="compositionally biased region" description="Basic and acidic residues" evidence="1">
    <location>
        <begin position="51"/>
        <end position="60"/>
    </location>
</feature>